<proteinExistence type="predicted"/>
<name>E6QI79_9ZZZZ</name>
<dbReference type="EMBL" id="CABQ01000043">
    <property type="protein sequence ID" value="CBI06944.1"/>
    <property type="molecule type" value="Genomic_DNA"/>
</dbReference>
<dbReference type="AlphaFoldDB" id="E6QI79"/>
<sequence>MFSGTMSVLALFFSIASFAYVNYDRRVKLLLRPRKGDWCVLDRATNGKETIFQGIIEVYNHSSRPNAIRRYRFWIDNNGVREDLESEMVSIGERSDPRIPVEKEYKKLFNVTPLPIPAYTGIEAHIYAIVRGVHTLPGNHLPITVEIEDIHGSGIRRK</sequence>
<accession>E6QI79</accession>
<protein>
    <submittedName>
        <fullName evidence="1">Uncharacterized protein</fullName>
    </submittedName>
</protein>
<reference evidence="1" key="1">
    <citation type="submission" date="2009-10" db="EMBL/GenBank/DDBJ databases">
        <title>Diversity of trophic interactions inside an arsenic-rich microbial ecosystem.</title>
        <authorList>
            <person name="Bertin P.N."/>
            <person name="Heinrich-Salmeron A."/>
            <person name="Pelletier E."/>
            <person name="Goulhen-Chollet F."/>
            <person name="Arsene-Ploetze F."/>
            <person name="Gallien S."/>
            <person name="Calteau A."/>
            <person name="Vallenet D."/>
            <person name="Casiot C."/>
            <person name="Chane-Woon-Ming B."/>
            <person name="Giloteaux L."/>
            <person name="Barakat M."/>
            <person name="Bonnefoy V."/>
            <person name="Bruneel O."/>
            <person name="Chandler M."/>
            <person name="Cleiss J."/>
            <person name="Duran R."/>
            <person name="Elbaz-Poulichet F."/>
            <person name="Fonknechten N."/>
            <person name="Lauga B."/>
            <person name="Mornico D."/>
            <person name="Ortet P."/>
            <person name="Schaeffer C."/>
            <person name="Siguier P."/>
            <person name="Alexander Thil Smith A."/>
            <person name="Van Dorsselaer A."/>
            <person name="Weissenbach J."/>
            <person name="Medigue C."/>
            <person name="Le Paslier D."/>
        </authorList>
    </citation>
    <scope>NUCLEOTIDE SEQUENCE</scope>
</reference>
<organism evidence="1">
    <name type="scientific">mine drainage metagenome</name>
    <dbReference type="NCBI Taxonomy" id="410659"/>
    <lineage>
        <taxon>unclassified sequences</taxon>
        <taxon>metagenomes</taxon>
        <taxon>ecological metagenomes</taxon>
    </lineage>
</organism>
<evidence type="ECO:0000313" key="1">
    <source>
        <dbReference type="EMBL" id="CBI06944.1"/>
    </source>
</evidence>
<comment type="caution">
    <text evidence="1">The sequence shown here is derived from an EMBL/GenBank/DDBJ whole genome shotgun (WGS) entry which is preliminary data.</text>
</comment>
<gene>
    <name evidence="1" type="ORF">CARN6_0243</name>
</gene>